<evidence type="ECO:0000256" key="2">
    <source>
        <dbReference type="ARBA" id="ARBA00022692"/>
    </source>
</evidence>
<evidence type="ECO:0000313" key="9">
    <source>
        <dbReference type="Proteomes" id="UP000006565"/>
    </source>
</evidence>
<feature type="transmembrane region" description="Helical" evidence="6">
    <location>
        <begin position="424"/>
        <end position="444"/>
    </location>
</feature>
<keyword evidence="9" id="KW-1185">Reference proteome</keyword>
<keyword evidence="2 6" id="KW-0812">Transmembrane</keyword>
<evidence type="ECO:0000256" key="3">
    <source>
        <dbReference type="ARBA" id="ARBA00022989"/>
    </source>
</evidence>
<comment type="subcellular location">
    <subcellularLocation>
        <location evidence="1">Membrane</location>
        <topology evidence="1">Multi-pass membrane protein</topology>
    </subcellularLocation>
</comment>
<dbReference type="GeneID" id="9745076"/>
<keyword evidence="4 6" id="KW-0472">Membrane</keyword>
<evidence type="ECO:0000313" key="8">
    <source>
        <dbReference type="EMBL" id="ADN37326.1"/>
    </source>
</evidence>
<dbReference type="AlphaFoldDB" id="E1RFM2"/>
<proteinExistence type="predicted"/>
<feature type="transmembrane region" description="Helical" evidence="6">
    <location>
        <begin position="337"/>
        <end position="358"/>
    </location>
</feature>
<gene>
    <name evidence="8" type="ordered locus">Mpet_2583</name>
</gene>
<evidence type="ECO:0000256" key="5">
    <source>
        <dbReference type="SAM" id="MobiDB-lite"/>
    </source>
</evidence>
<evidence type="ECO:0000256" key="1">
    <source>
        <dbReference type="ARBA" id="ARBA00004141"/>
    </source>
</evidence>
<organism evidence="8 9">
    <name type="scientific">Methanolacinia petrolearia (strain DSM 11571 / OCM 486 / SEBR 4847)</name>
    <name type="common">Methanoplanus petrolearius</name>
    <dbReference type="NCBI Taxonomy" id="679926"/>
    <lineage>
        <taxon>Archaea</taxon>
        <taxon>Methanobacteriati</taxon>
        <taxon>Methanobacteriota</taxon>
        <taxon>Stenosarchaea group</taxon>
        <taxon>Methanomicrobia</taxon>
        <taxon>Methanomicrobiales</taxon>
        <taxon>Methanomicrobiaceae</taxon>
        <taxon>Methanolacinia</taxon>
    </lineage>
</organism>
<dbReference type="GO" id="GO:0016020">
    <property type="term" value="C:membrane"/>
    <property type="evidence" value="ECO:0007669"/>
    <property type="project" value="UniProtKB-SubCell"/>
</dbReference>
<dbReference type="Proteomes" id="UP000006565">
    <property type="component" value="Chromosome"/>
</dbReference>
<feature type="compositionally biased region" description="Polar residues" evidence="5">
    <location>
        <begin position="224"/>
        <end position="235"/>
    </location>
</feature>
<feature type="compositionally biased region" description="Polar residues" evidence="5">
    <location>
        <begin position="135"/>
        <end position="157"/>
    </location>
</feature>
<reference evidence="8 9" key="1">
    <citation type="journal article" date="2010" name="Stand. Genomic Sci.">
        <title>Complete genome sequence of Methanoplanus petrolearius type strain (SEBR 4847).</title>
        <authorList>
            <person name="Brambilla E."/>
            <person name="Djao O.D."/>
            <person name="Daligault H."/>
            <person name="Lapidus A."/>
            <person name="Lucas S."/>
            <person name="Hammon N."/>
            <person name="Nolan M."/>
            <person name="Tice H."/>
            <person name="Cheng J.F."/>
            <person name="Han C."/>
            <person name="Tapia R."/>
            <person name="Goodwin L."/>
            <person name="Pitluck S."/>
            <person name="Liolios K."/>
            <person name="Ivanova N."/>
            <person name="Mavromatis K."/>
            <person name="Mikhailova N."/>
            <person name="Pati A."/>
            <person name="Chen A."/>
            <person name="Palaniappan K."/>
            <person name="Land M."/>
            <person name="Hauser L."/>
            <person name="Chang Y.J."/>
            <person name="Jeffries C.D."/>
            <person name="Rohde M."/>
            <person name="Spring S."/>
            <person name="Sikorski J."/>
            <person name="Goker M."/>
            <person name="Woyke T."/>
            <person name="Bristow J."/>
            <person name="Eisen J.A."/>
            <person name="Markowitz V."/>
            <person name="Hugenholtz P."/>
            <person name="Kyrpides N.C."/>
            <person name="Klenk H.P."/>
        </authorList>
    </citation>
    <scope>NUCLEOTIDE SEQUENCE [LARGE SCALE GENOMIC DNA]</scope>
    <source>
        <strain evidence="9">DSM 11571 / OCM 486 / SEBR 4847</strain>
    </source>
</reference>
<feature type="compositionally biased region" description="Basic and acidic residues" evidence="5">
    <location>
        <begin position="165"/>
        <end position="175"/>
    </location>
</feature>
<feature type="region of interest" description="Disordered" evidence="5">
    <location>
        <begin position="106"/>
        <end position="309"/>
    </location>
</feature>
<dbReference type="RefSeq" id="WP_013330499.1">
    <property type="nucleotide sequence ID" value="NC_014507.1"/>
</dbReference>
<dbReference type="eggNOG" id="arCOG03630">
    <property type="taxonomic scope" value="Archaea"/>
</dbReference>
<feature type="domain" description="Yip1" evidence="7">
    <location>
        <begin position="316"/>
        <end position="481"/>
    </location>
</feature>
<evidence type="ECO:0000256" key="4">
    <source>
        <dbReference type="ARBA" id="ARBA00023136"/>
    </source>
</evidence>
<feature type="transmembrane region" description="Helical" evidence="6">
    <location>
        <begin position="464"/>
        <end position="487"/>
    </location>
</feature>
<dbReference type="Pfam" id="PF04893">
    <property type="entry name" value="Yip1"/>
    <property type="match status" value="1"/>
</dbReference>
<sequence length="494" mass="54293">MPELGNNESLVLELSDIKVKDVLFTLFLTNKRLLLSEKGMKGEISSQIPLPVIVSANAGSSESGEPALTISIKAPDGSDRRMMFAFHDKPGAGDRSDERDTLLQVIEHGELPSRADRPRTGNNLYKGGDDFSRPGMNSINTNDPGGVQNSMSGSSFHQPPPPSPRFRDFQRRRGEMNFSSGIEEERNRSQWSAAGQIRTPPSDESFRQPPPPPPPPPERGDRTGSGNMDSYSNFGTPGHVNPHSYDHFPEERVAPQYTRRFERDDSRRPDRQPDSEFVYAPPSGRRQRTAPKRNGYGSRRSGGGYSDSDSFPGTIIGLIRSPEEMFRQVRSREVMDAVPVLLVSLAVFAFGSLFFLGMMASDASAYPYLSGLADMGTLIFVSVEMIIFGAICAALTGVLLHFVSYYEGFDEDIGQALKVAAYSAAPYAVGGLIPFLGIIIAPFWSIYLQYTGMRETYYMESDQASVAVLVPAAVFVVLFIIMTMLGADNFSIFG</sequence>
<dbReference type="KEGG" id="mpi:Mpet_2583"/>
<evidence type="ECO:0000259" key="7">
    <source>
        <dbReference type="Pfam" id="PF04893"/>
    </source>
</evidence>
<keyword evidence="3 6" id="KW-1133">Transmembrane helix</keyword>
<dbReference type="EMBL" id="CP002117">
    <property type="protein sequence ID" value="ADN37326.1"/>
    <property type="molecule type" value="Genomic_DNA"/>
</dbReference>
<feature type="compositionally biased region" description="Basic and acidic residues" evidence="5">
    <location>
        <begin position="244"/>
        <end position="274"/>
    </location>
</feature>
<feature type="compositionally biased region" description="Pro residues" evidence="5">
    <location>
        <begin position="208"/>
        <end position="217"/>
    </location>
</feature>
<dbReference type="InterPro" id="IPR006977">
    <property type="entry name" value="Yip1_dom"/>
</dbReference>
<protein>
    <recommendedName>
        <fullName evidence="7">Yip1 domain-containing protein</fullName>
    </recommendedName>
</protein>
<evidence type="ECO:0000256" key="6">
    <source>
        <dbReference type="SAM" id="Phobius"/>
    </source>
</evidence>
<accession>E1RFM2</accession>
<dbReference type="HOGENOM" id="CLU_551673_0_0_2"/>
<name>E1RFM2_METP4</name>
<feature type="transmembrane region" description="Helical" evidence="6">
    <location>
        <begin position="378"/>
        <end position="403"/>
    </location>
</feature>
<feature type="compositionally biased region" description="Basic and acidic residues" evidence="5">
    <location>
        <begin position="106"/>
        <end position="119"/>
    </location>
</feature>